<proteinExistence type="predicted"/>
<organism evidence="1">
    <name type="scientific">Magallana gigas</name>
    <name type="common">Pacific oyster</name>
    <name type="synonym">Crassostrea gigas</name>
    <dbReference type="NCBI Taxonomy" id="29159"/>
    <lineage>
        <taxon>Eukaryota</taxon>
        <taxon>Metazoa</taxon>
        <taxon>Spiralia</taxon>
        <taxon>Lophotrochozoa</taxon>
        <taxon>Mollusca</taxon>
        <taxon>Bivalvia</taxon>
        <taxon>Autobranchia</taxon>
        <taxon>Pteriomorphia</taxon>
        <taxon>Ostreida</taxon>
        <taxon>Ostreoidea</taxon>
        <taxon>Ostreidae</taxon>
        <taxon>Magallana</taxon>
    </lineage>
</organism>
<name>K1Q7I5_MAGGI</name>
<dbReference type="InParanoid" id="K1Q7I5"/>
<dbReference type="EMBL" id="JH819070">
    <property type="protein sequence ID" value="EKC24810.1"/>
    <property type="molecule type" value="Genomic_DNA"/>
</dbReference>
<dbReference type="AlphaFoldDB" id="K1Q7I5"/>
<protein>
    <submittedName>
        <fullName evidence="1">Uncharacterized protein</fullName>
    </submittedName>
</protein>
<sequence>MVLETMDKLVEVITIMVEVKVNTEEDIEEDTEAVTLMASPIPTEEDMVDTETIAAGI</sequence>
<dbReference type="HOGENOM" id="CLU_2998461_0_0_1"/>
<reference evidence="1" key="1">
    <citation type="journal article" date="2012" name="Nature">
        <title>The oyster genome reveals stress adaptation and complexity of shell formation.</title>
        <authorList>
            <person name="Zhang G."/>
            <person name="Fang X."/>
            <person name="Guo X."/>
            <person name="Li L."/>
            <person name="Luo R."/>
            <person name="Xu F."/>
            <person name="Yang P."/>
            <person name="Zhang L."/>
            <person name="Wang X."/>
            <person name="Qi H."/>
            <person name="Xiong Z."/>
            <person name="Que H."/>
            <person name="Xie Y."/>
            <person name="Holland P.W."/>
            <person name="Paps J."/>
            <person name="Zhu Y."/>
            <person name="Wu F."/>
            <person name="Chen Y."/>
            <person name="Wang J."/>
            <person name="Peng C."/>
            <person name="Meng J."/>
            <person name="Yang L."/>
            <person name="Liu J."/>
            <person name="Wen B."/>
            <person name="Zhang N."/>
            <person name="Huang Z."/>
            <person name="Zhu Q."/>
            <person name="Feng Y."/>
            <person name="Mount A."/>
            <person name="Hedgecock D."/>
            <person name="Xu Z."/>
            <person name="Liu Y."/>
            <person name="Domazet-Loso T."/>
            <person name="Du Y."/>
            <person name="Sun X."/>
            <person name="Zhang S."/>
            <person name="Liu B."/>
            <person name="Cheng P."/>
            <person name="Jiang X."/>
            <person name="Li J."/>
            <person name="Fan D."/>
            <person name="Wang W."/>
            <person name="Fu W."/>
            <person name="Wang T."/>
            <person name="Wang B."/>
            <person name="Zhang J."/>
            <person name="Peng Z."/>
            <person name="Li Y."/>
            <person name="Li N."/>
            <person name="Wang J."/>
            <person name="Chen M."/>
            <person name="He Y."/>
            <person name="Tan F."/>
            <person name="Song X."/>
            <person name="Zheng Q."/>
            <person name="Huang R."/>
            <person name="Yang H."/>
            <person name="Du X."/>
            <person name="Chen L."/>
            <person name="Yang M."/>
            <person name="Gaffney P.M."/>
            <person name="Wang S."/>
            <person name="Luo L."/>
            <person name="She Z."/>
            <person name="Ming Y."/>
            <person name="Huang W."/>
            <person name="Zhang S."/>
            <person name="Huang B."/>
            <person name="Zhang Y."/>
            <person name="Qu T."/>
            <person name="Ni P."/>
            <person name="Miao G."/>
            <person name="Wang J."/>
            <person name="Wang Q."/>
            <person name="Steinberg C.E."/>
            <person name="Wang H."/>
            <person name="Li N."/>
            <person name="Qian L."/>
            <person name="Zhang G."/>
            <person name="Li Y."/>
            <person name="Yang H."/>
            <person name="Liu X."/>
            <person name="Wang J."/>
            <person name="Yin Y."/>
            <person name="Wang J."/>
        </authorList>
    </citation>
    <scope>NUCLEOTIDE SEQUENCE [LARGE SCALE GENOMIC DNA]</scope>
    <source>
        <strain evidence="1">05x7-T-G4-1.051#20</strain>
    </source>
</reference>
<evidence type="ECO:0000313" key="1">
    <source>
        <dbReference type="EMBL" id="EKC24810.1"/>
    </source>
</evidence>
<gene>
    <name evidence="1" type="ORF">CGI_10010908</name>
</gene>
<accession>K1Q7I5</accession>